<evidence type="ECO:0000313" key="3">
    <source>
        <dbReference type="Proteomes" id="UP000054937"/>
    </source>
</evidence>
<reference evidence="2 3" key="1">
    <citation type="journal article" date="2015" name="Sci. Rep.">
        <title>Genome of the facultative scuticociliatosis pathogen Pseudocohnilembus persalinus provides insight into its virulence through horizontal gene transfer.</title>
        <authorList>
            <person name="Xiong J."/>
            <person name="Wang G."/>
            <person name="Cheng J."/>
            <person name="Tian M."/>
            <person name="Pan X."/>
            <person name="Warren A."/>
            <person name="Jiang C."/>
            <person name="Yuan D."/>
            <person name="Miao W."/>
        </authorList>
    </citation>
    <scope>NUCLEOTIDE SEQUENCE [LARGE SCALE GENOMIC DNA]</scope>
    <source>
        <strain evidence="2">36N120E</strain>
    </source>
</reference>
<gene>
    <name evidence="2" type="ORF">PPERSA_07535</name>
</gene>
<feature type="region of interest" description="Disordered" evidence="1">
    <location>
        <begin position="1"/>
        <end position="58"/>
    </location>
</feature>
<protein>
    <submittedName>
        <fullName evidence="2">Uncharacterized protein</fullName>
    </submittedName>
</protein>
<dbReference type="InParanoid" id="A0A0V0QZS1"/>
<evidence type="ECO:0000256" key="1">
    <source>
        <dbReference type="SAM" id="MobiDB-lite"/>
    </source>
</evidence>
<feature type="compositionally biased region" description="Low complexity" evidence="1">
    <location>
        <begin position="16"/>
        <end position="32"/>
    </location>
</feature>
<accession>A0A0V0QZS1</accession>
<keyword evidence="3" id="KW-1185">Reference proteome</keyword>
<comment type="caution">
    <text evidence="2">The sequence shown here is derived from an EMBL/GenBank/DDBJ whole genome shotgun (WGS) entry which is preliminary data.</text>
</comment>
<organism evidence="2 3">
    <name type="scientific">Pseudocohnilembus persalinus</name>
    <name type="common">Ciliate</name>
    <dbReference type="NCBI Taxonomy" id="266149"/>
    <lineage>
        <taxon>Eukaryota</taxon>
        <taxon>Sar</taxon>
        <taxon>Alveolata</taxon>
        <taxon>Ciliophora</taxon>
        <taxon>Intramacronucleata</taxon>
        <taxon>Oligohymenophorea</taxon>
        <taxon>Scuticociliatia</taxon>
        <taxon>Philasterida</taxon>
        <taxon>Pseudocohnilembidae</taxon>
        <taxon>Pseudocohnilembus</taxon>
    </lineage>
</organism>
<evidence type="ECO:0000313" key="2">
    <source>
        <dbReference type="EMBL" id="KRX07785.1"/>
    </source>
</evidence>
<sequence length="431" mass="50406">MQVQQSKQNCDKSYYNENNQSFNTNNSNKSTNAYESGEDQMTQSGQIQKKQKENQNKNIEDSMTQSIPISGFKQAKISCINHAKVQQKDICSNSATTSEESVDQNTNNLQNQQILVKNISSQSQNDDQIFQCPIPDKNNKWVKESLQKHFIRSIFPENYSLEETDKLFALKEGKEPIKIKLSFPTKEEFLQKAEKLHKKKRSKFHNKNKVFFISILKLFKRQYMENIDMPQTLYSKLLDLVKACRVSGRKVVNEKIQKTDLFNHSHYNLLFLTINKESIISMGKNEKDRQIHLKAFGIDLLKQEIVNYRKNQPEEGKLLQEQIEQLNNSNSSKDNNNNCKNKQIAKKQKQRENLYGSDSLLVQEKQRGQVSFWEFIGQINFLKASLYQILLLHLKDQMLGTTEQQSEEREYDYRAFLGILEMVKGINKDRF</sequence>
<dbReference type="EMBL" id="LDAU01000080">
    <property type="protein sequence ID" value="KRX07785.1"/>
    <property type="molecule type" value="Genomic_DNA"/>
</dbReference>
<proteinExistence type="predicted"/>
<dbReference type="Proteomes" id="UP000054937">
    <property type="component" value="Unassembled WGS sequence"/>
</dbReference>
<name>A0A0V0QZS1_PSEPJ</name>
<dbReference type="AlphaFoldDB" id="A0A0V0QZS1"/>